<dbReference type="CDD" id="cd07171">
    <property type="entry name" value="NR_DBD_ER"/>
    <property type="match status" value="1"/>
</dbReference>
<comment type="subcellular location">
    <subcellularLocation>
        <location evidence="9">Nucleus</location>
    </subcellularLocation>
</comment>
<keyword evidence="6 9" id="KW-0804">Transcription</keyword>
<dbReference type="Gene3D" id="1.10.565.10">
    <property type="entry name" value="Retinoid X Receptor"/>
    <property type="match status" value="1"/>
</dbReference>
<dbReference type="PROSITE" id="PS51030">
    <property type="entry name" value="NUCLEAR_REC_DBD_2"/>
    <property type="match status" value="1"/>
</dbReference>
<feature type="compositionally biased region" description="Polar residues" evidence="10">
    <location>
        <begin position="592"/>
        <end position="602"/>
    </location>
</feature>
<dbReference type="InterPro" id="IPR001628">
    <property type="entry name" value="Znf_hrmn_rcpt"/>
</dbReference>
<keyword evidence="4 9" id="KW-0805">Transcription regulation</keyword>
<dbReference type="GeneID" id="102800833"/>
<evidence type="ECO:0000256" key="1">
    <source>
        <dbReference type="ARBA" id="ARBA00022723"/>
    </source>
</evidence>
<keyword evidence="3 9" id="KW-0862">Zinc</keyword>
<dbReference type="PROSITE" id="PS51843">
    <property type="entry name" value="NR_LBD"/>
    <property type="match status" value="1"/>
</dbReference>
<evidence type="ECO:0000256" key="5">
    <source>
        <dbReference type="ARBA" id="ARBA00023125"/>
    </source>
</evidence>
<dbReference type="Gene3D" id="3.30.50.10">
    <property type="entry name" value="Erythroid Transcription Factor GATA-1, subunit A"/>
    <property type="match status" value="1"/>
</dbReference>
<dbReference type="Pfam" id="PF00104">
    <property type="entry name" value="Hormone_recep"/>
    <property type="match status" value="1"/>
</dbReference>
<keyword evidence="5 9" id="KW-0238">DNA-binding</keyword>
<evidence type="ECO:0000259" key="12">
    <source>
        <dbReference type="PROSITE" id="PS51843"/>
    </source>
</evidence>
<dbReference type="PANTHER" id="PTHR48092">
    <property type="entry name" value="KNIRPS-RELATED PROTEIN-RELATED"/>
    <property type="match status" value="1"/>
</dbReference>
<dbReference type="InterPro" id="IPR050200">
    <property type="entry name" value="Nuclear_hormone_rcpt_NR3"/>
</dbReference>
<evidence type="ECO:0000256" key="7">
    <source>
        <dbReference type="ARBA" id="ARBA00023170"/>
    </source>
</evidence>
<evidence type="ECO:0000256" key="2">
    <source>
        <dbReference type="ARBA" id="ARBA00022771"/>
    </source>
</evidence>
<keyword evidence="1 9" id="KW-0479">Metal-binding</keyword>
<dbReference type="PROSITE" id="PS00031">
    <property type="entry name" value="NUCLEAR_REC_DBD_1"/>
    <property type="match status" value="1"/>
</dbReference>
<evidence type="ECO:0000256" key="9">
    <source>
        <dbReference type="RuleBase" id="RU004334"/>
    </source>
</evidence>
<keyword evidence="2 9" id="KW-0863">Zinc-finger</keyword>
<gene>
    <name evidence="14" type="primary">LOC102800833</name>
</gene>
<feature type="domain" description="Nuclear receptor" evidence="11">
    <location>
        <begin position="241"/>
        <end position="316"/>
    </location>
</feature>
<feature type="compositionally biased region" description="Polar residues" evidence="10">
    <location>
        <begin position="9"/>
        <end position="33"/>
    </location>
</feature>
<dbReference type="InterPro" id="IPR035500">
    <property type="entry name" value="NHR-like_dom_sf"/>
</dbReference>
<dbReference type="RefSeq" id="XP_006824829.1">
    <property type="nucleotide sequence ID" value="XM_006824766.1"/>
</dbReference>
<dbReference type="Pfam" id="PF00105">
    <property type="entry name" value="zf-C4"/>
    <property type="match status" value="1"/>
</dbReference>
<dbReference type="Proteomes" id="UP000694865">
    <property type="component" value="Unplaced"/>
</dbReference>
<protein>
    <submittedName>
        <fullName evidence="14">Estrogen receptor-like isoform X1</fullName>
    </submittedName>
</protein>
<feature type="domain" description="NR LBD" evidence="12">
    <location>
        <begin position="346"/>
        <end position="569"/>
    </location>
</feature>
<evidence type="ECO:0000313" key="14">
    <source>
        <dbReference type="RefSeq" id="XP_006824829.1"/>
    </source>
</evidence>
<name>A0ABM0MXT8_SACKO</name>
<feature type="region of interest" description="Disordered" evidence="10">
    <location>
        <begin position="49"/>
        <end position="91"/>
    </location>
</feature>
<keyword evidence="7 9" id="KW-0675">Receptor</keyword>
<comment type="similarity">
    <text evidence="9">Belongs to the nuclear hormone receptor family.</text>
</comment>
<accession>A0ABM0MXT8</accession>
<keyword evidence="8 9" id="KW-0539">Nucleus</keyword>
<feature type="region of interest" description="Disordered" evidence="10">
    <location>
        <begin position="1"/>
        <end position="33"/>
    </location>
</feature>
<evidence type="ECO:0000256" key="4">
    <source>
        <dbReference type="ARBA" id="ARBA00023015"/>
    </source>
</evidence>
<dbReference type="SUPFAM" id="SSF57716">
    <property type="entry name" value="Glucocorticoid receptor-like (DNA-binding domain)"/>
    <property type="match status" value="1"/>
</dbReference>
<evidence type="ECO:0000256" key="10">
    <source>
        <dbReference type="SAM" id="MobiDB-lite"/>
    </source>
</evidence>
<evidence type="ECO:0000313" key="13">
    <source>
        <dbReference type="Proteomes" id="UP000694865"/>
    </source>
</evidence>
<evidence type="ECO:0000259" key="11">
    <source>
        <dbReference type="PROSITE" id="PS51030"/>
    </source>
</evidence>
<organism evidence="13 14">
    <name type="scientific">Saccoglossus kowalevskii</name>
    <name type="common">Acorn worm</name>
    <dbReference type="NCBI Taxonomy" id="10224"/>
    <lineage>
        <taxon>Eukaryota</taxon>
        <taxon>Metazoa</taxon>
        <taxon>Hemichordata</taxon>
        <taxon>Enteropneusta</taxon>
        <taxon>Harrimaniidae</taxon>
        <taxon>Saccoglossus</taxon>
    </lineage>
</organism>
<evidence type="ECO:0000256" key="3">
    <source>
        <dbReference type="ARBA" id="ARBA00022833"/>
    </source>
</evidence>
<dbReference type="SMART" id="SM00430">
    <property type="entry name" value="HOLI"/>
    <property type="match status" value="1"/>
</dbReference>
<sequence>MNDFAPEGFTQSNNQMSGNNEVPTLIYKTQPSQKPVKIASLKHRLLERASIDDDLQPSEWTVTPPPQPSTSAQMPSVAPPPPPPTSLPLSEPSPFIAEYQPLSSTINSDTQMKNISTLFISDVRKPQMPCASKQEIDVFGSLPQGDRKQLVHMAPLVTAYQPMGEEYTQTISQAVMSKEIEVHTSREAMPANEIKREPTEGIHNMSTKPTSTVTNSTVSIASSSVNVSTNGKTGKTKEAFTRNCAVCDDLASGYHYGVWSCEGCKAFFKRSIQGSAEYVCPATNECTIDKHRRKSCQACRLRKCYTVGMMRGGVRKDRKPGGRSKYKRPCEDNTYSENGIPNKRKTCNPILLALVGAENEQVHFTENVDHSEQNFLMKTLIQLADRQLLQVITWAKQIPGYTTLELDDQVRLLENSWLEILLISLCYKSMQYKGERIYFAQGLTIGREEYAASGFSDLCQHIAALANKFFALCITLEEFVCLKALVLVNSAMELQSQDQLAKLQDDLTDALTEAVEFSNPTEARRLPKLLMLLTHLRHLSCKGIAQLFEVKNSGNVPLYDLLLEMLDANTLISRQQKPVQDPVGEEQPMAQGPNQSGNCENL</sequence>
<dbReference type="PRINTS" id="PR00047">
    <property type="entry name" value="STROIDFINGER"/>
</dbReference>
<dbReference type="InterPro" id="IPR000536">
    <property type="entry name" value="Nucl_hrmn_rcpt_lig-bd"/>
</dbReference>
<evidence type="ECO:0000256" key="6">
    <source>
        <dbReference type="ARBA" id="ARBA00023163"/>
    </source>
</evidence>
<dbReference type="SMART" id="SM00399">
    <property type="entry name" value="ZnF_C4"/>
    <property type="match status" value="1"/>
</dbReference>
<feature type="region of interest" description="Disordered" evidence="10">
    <location>
        <begin position="576"/>
        <end position="602"/>
    </location>
</feature>
<reference evidence="14" key="1">
    <citation type="submission" date="2025-08" db="UniProtKB">
        <authorList>
            <consortium name="RefSeq"/>
        </authorList>
    </citation>
    <scope>IDENTIFICATION</scope>
    <source>
        <tissue evidence="14">Testes</tissue>
    </source>
</reference>
<dbReference type="SUPFAM" id="SSF48508">
    <property type="entry name" value="Nuclear receptor ligand-binding domain"/>
    <property type="match status" value="1"/>
</dbReference>
<proteinExistence type="inferred from homology"/>
<evidence type="ECO:0000256" key="8">
    <source>
        <dbReference type="ARBA" id="ARBA00023242"/>
    </source>
</evidence>
<keyword evidence="13" id="KW-1185">Reference proteome</keyword>
<dbReference type="PRINTS" id="PR00398">
    <property type="entry name" value="STRDHORMONER"/>
</dbReference>
<feature type="compositionally biased region" description="Pro residues" evidence="10">
    <location>
        <begin position="77"/>
        <end position="86"/>
    </location>
</feature>
<dbReference type="InterPro" id="IPR001723">
    <property type="entry name" value="Nuclear_hrmn_rcpt"/>
</dbReference>
<dbReference type="InterPro" id="IPR013088">
    <property type="entry name" value="Znf_NHR/GATA"/>
</dbReference>